<reference evidence="9" key="1">
    <citation type="journal article" date="2019" name="Int. J. Syst. Evol. Microbiol.">
        <title>The Global Catalogue of Microorganisms (GCM) 10K type strain sequencing project: providing services to taxonomists for standard genome sequencing and annotation.</title>
        <authorList>
            <consortium name="The Broad Institute Genomics Platform"/>
            <consortium name="The Broad Institute Genome Sequencing Center for Infectious Disease"/>
            <person name="Wu L."/>
            <person name="Ma J."/>
        </authorList>
    </citation>
    <scope>NUCLEOTIDE SEQUENCE [LARGE SCALE GENOMIC DNA]</scope>
    <source>
        <strain evidence="9">JCM 19635</strain>
    </source>
</reference>
<comment type="caution">
    <text evidence="8">The sequence shown here is derived from an EMBL/GenBank/DDBJ whole genome shotgun (WGS) entry which is preliminary data.</text>
</comment>
<evidence type="ECO:0000259" key="7">
    <source>
        <dbReference type="Pfam" id="PF02706"/>
    </source>
</evidence>
<keyword evidence="9" id="KW-1185">Reference proteome</keyword>
<dbReference type="InterPro" id="IPR050445">
    <property type="entry name" value="Bact_polysacc_biosynth/exp"/>
</dbReference>
<organism evidence="8 9">
    <name type="scientific">Hymenobacter humi</name>
    <dbReference type="NCBI Taxonomy" id="1411620"/>
    <lineage>
        <taxon>Bacteria</taxon>
        <taxon>Pseudomonadati</taxon>
        <taxon>Bacteroidota</taxon>
        <taxon>Cytophagia</taxon>
        <taxon>Cytophagales</taxon>
        <taxon>Hymenobacteraceae</taxon>
        <taxon>Hymenobacter</taxon>
    </lineage>
</organism>
<proteinExistence type="predicted"/>
<evidence type="ECO:0000256" key="5">
    <source>
        <dbReference type="ARBA" id="ARBA00023136"/>
    </source>
</evidence>
<name>A0ABW2UAA1_9BACT</name>
<evidence type="ECO:0000313" key="9">
    <source>
        <dbReference type="Proteomes" id="UP001596513"/>
    </source>
</evidence>
<feature type="coiled-coil region" evidence="6">
    <location>
        <begin position="218"/>
        <end position="289"/>
    </location>
</feature>
<gene>
    <name evidence="8" type="ORF">ACFQT0_22140</name>
</gene>
<dbReference type="InterPro" id="IPR003856">
    <property type="entry name" value="LPS_length_determ_N"/>
</dbReference>
<keyword evidence="3" id="KW-0812">Transmembrane</keyword>
<dbReference type="PANTHER" id="PTHR32309">
    <property type="entry name" value="TYROSINE-PROTEIN KINASE"/>
    <property type="match status" value="1"/>
</dbReference>
<keyword evidence="6" id="KW-0175">Coiled coil</keyword>
<dbReference type="EMBL" id="JBHTEK010000001">
    <property type="protein sequence ID" value="MFC7669766.1"/>
    <property type="molecule type" value="Genomic_DNA"/>
</dbReference>
<feature type="domain" description="Polysaccharide chain length determinant N-terminal" evidence="7">
    <location>
        <begin position="2"/>
        <end position="87"/>
    </location>
</feature>
<dbReference type="Proteomes" id="UP001596513">
    <property type="component" value="Unassembled WGS sequence"/>
</dbReference>
<protein>
    <submittedName>
        <fullName evidence="8">Wzz/FepE/Etk N-terminal domain-containing protein</fullName>
    </submittedName>
</protein>
<evidence type="ECO:0000256" key="4">
    <source>
        <dbReference type="ARBA" id="ARBA00022989"/>
    </source>
</evidence>
<keyword evidence="5" id="KW-0472">Membrane</keyword>
<dbReference type="RefSeq" id="WP_380205245.1">
    <property type="nucleotide sequence ID" value="NZ_JBHTEK010000001.1"/>
</dbReference>
<sequence>MSLSEILRLLGRKWMLLLLVPLVLSASTYFFARNLPKIYASDTTIYTGIASGYSLTGNAAADYTTTNNAFDNLINLITSRSTKEEVVFNLLASHLWDTRKHPEYLAYEEYEDLREKLPASLRQTLTGATQEATLENIRTYAKSDNNNVIQRLLKSSNPTYSLTALDMISASRIGSSDLIRLYFESHNPEIARTTLTLFTQVFLEQSKNLREGQTSSVIKYYEAELKKAKERLDKAESENLAFNRSNNIINYESQSTNVATQKEDLAQQLTEMNQQYAGAQAALNAVNRKLGASRRPCSAAARCWSSARN</sequence>
<keyword evidence="2" id="KW-1003">Cell membrane</keyword>
<evidence type="ECO:0000256" key="6">
    <source>
        <dbReference type="SAM" id="Coils"/>
    </source>
</evidence>
<evidence type="ECO:0000313" key="8">
    <source>
        <dbReference type="EMBL" id="MFC7669766.1"/>
    </source>
</evidence>
<keyword evidence="4" id="KW-1133">Transmembrane helix</keyword>
<evidence type="ECO:0000256" key="1">
    <source>
        <dbReference type="ARBA" id="ARBA00004651"/>
    </source>
</evidence>
<comment type="subcellular location">
    <subcellularLocation>
        <location evidence="1">Cell membrane</location>
        <topology evidence="1">Multi-pass membrane protein</topology>
    </subcellularLocation>
</comment>
<dbReference type="PANTHER" id="PTHR32309:SF13">
    <property type="entry name" value="FERRIC ENTEROBACTIN TRANSPORT PROTEIN FEPE"/>
    <property type="match status" value="1"/>
</dbReference>
<evidence type="ECO:0000256" key="3">
    <source>
        <dbReference type="ARBA" id="ARBA00022692"/>
    </source>
</evidence>
<evidence type="ECO:0000256" key="2">
    <source>
        <dbReference type="ARBA" id="ARBA00022475"/>
    </source>
</evidence>
<accession>A0ABW2UAA1</accession>
<dbReference type="Pfam" id="PF02706">
    <property type="entry name" value="Wzz"/>
    <property type="match status" value="1"/>
</dbReference>